<feature type="transmembrane region" description="Helical" evidence="2">
    <location>
        <begin position="315"/>
        <end position="337"/>
    </location>
</feature>
<keyword evidence="2" id="KW-0812">Transmembrane</keyword>
<feature type="transmembrane region" description="Helical" evidence="2">
    <location>
        <begin position="138"/>
        <end position="160"/>
    </location>
</feature>
<gene>
    <name evidence="3" type="ORF">ENC19_04920</name>
</gene>
<evidence type="ECO:0000313" key="3">
    <source>
        <dbReference type="EMBL" id="NGM12065.1"/>
    </source>
</evidence>
<feature type="transmembrane region" description="Helical" evidence="2">
    <location>
        <begin position="343"/>
        <end position="363"/>
    </location>
</feature>
<feature type="transmembrane region" description="Helical" evidence="2">
    <location>
        <begin position="200"/>
        <end position="222"/>
    </location>
</feature>
<reference evidence="3 4" key="1">
    <citation type="submission" date="2020-02" db="EMBL/GenBank/DDBJ databases">
        <title>Draft Genome Sequence of Verrucosispora sp. Strain CWR15, Isolated from Gulf of Mexico Sponge.</title>
        <authorList>
            <person name="Kennedy S.J."/>
            <person name="Cella E."/>
            <person name="Azarian T."/>
            <person name="Baker B.J."/>
            <person name="Shaw L.N."/>
        </authorList>
    </citation>
    <scope>NUCLEOTIDE SEQUENCE [LARGE SCALE GENOMIC DNA]</scope>
    <source>
        <strain evidence="3 4">CWR15</strain>
    </source>
</reference>
<proteinExistence type="predicted"/>
<keyword evidence="4" id="KW-1185">Reference proteome</keyword>
<organism evidence="3 4">
    <name type="scientific">Verrucosispora sioxanthis</name>
    <dbReference type="NCBI Taxonomy" id="2499994"/>
    <lineage>
        <taxon>Bacteria</taxon>
        <taxon>Bacillati</taxon>
        <taxon>Actinomycetota</taxon>
        <taxon>Actinomycetes</taxon>
        <taxon>Micromonosporales</taxon>
        <taxon>Micromonosporaceae</taxon>
        <taxon>Micromonospora</taxon>
    </lineage>
</organism>
<evidence type="ECO:0000256" key="1">
    <source>
        <dbReference type="SAM" id="MobiDB-lite"/>
    </source>
</evidence>
<dbReference type="AlphaFoldDB" id="A0A6M1KSS9"/>
<keyword evidence="2" id="KW-1133">Transmembrane helix</keyword>
<feature type="transmembrane region" description="Helical" evidence="2">
    <location>
        <begin position="76"/>
        <end position="100"/>
    </location>
</feature>
<comment type="caution">
    <text evidence="3">The sequence shown here is derived from an EMBL/GenBank/DDBJ whole genome shotgun (WGS) entry which is preliminary data.</text>
</comment>
<protein>
    <submittedName>
        <fullName evidence="3">Uncharacterized protein</fullName>
    </submittedName>
</protein>
<feature type="region of interest" description="Disordered" evidence="1">
    <location>
        <begin position="1"/>
        <end position="30"/>
    </location>
</feature>
<feature type="transmembrane region" description="Helical" evidence="2">
    <location>
        <begin position="167"/>
        <end position="188"/>
    </location>
</feature>
<name>A0A6M1KSS9_9ACTN</name>
<dbReference type="EMBL" id="SAIY01000001">
    <property type="protein sequence ID" value="NGM12065.1"/>
    <property type="molecule type" value="Genomic_DNA"/>
</dbReference>
<feature type="transmembrane region" description="Helical" evidence="2">
    <location>
        <begin position="400"/>
        <end position="419"/>
    </location>
</feature>
<feature type="transmembrane region" description="Helical" evidence="2">
    <location>
        <begin position="273"/>
        <end position="294"/>
    </location>
</feature>
<feature type="transmembrane region" description="Helical" evidence="2">
    <location>
        <begin position="50"/>
        <end position="70"/>
    </location>
</feature>
<sequence>MLAHPPHLRGETSGKRVAGRRCPVSARRQPGVDRGHRVLGIRRRLSPERLYIAALGMTGLAAVVSVALPATERGELAANMVAATMGAAIGGFSTDTFLLSRPAGWIMSRGRSWILGILGVSLGLTAAAAAAMTALAGIGSFTVGIGAACALTVFNTAAALGLRLKKFWLVYATRAAGGGVLMAGYAILLVGDERDGGHWSLVWLLVQVAAAAVLAGAVLVWAQRLRPFPAVTARLPEYRADLVAVGQLHVGVSAQMVTYRLSQVLVARFAGAGPLGVYALAVAALEFAQAGAVVRSQRILAERDPDAIQDQSRAAVRAAFPVACLAVIGLAVVGLLVPDYRDAWIFGLLLLPGTLALAVGKTWSAMLLKQSGERATTAVALVTMSVSVVLYLLLIPWIGATGAATASSLAYGVYTFRTWQRLRRSSHLLLNRVA</sequence>
<accession>A0A6M1KSS9</accession>
<dbReference type="Proteomes" id="UP000478148">
    <property type="component" value="Unassembled WGS sequence"/>
</dbReference>
<evidence type="ECO:0000256" key="2">
    <source>
        <dbReference type="SAM" id="Phobius"/>
    </source>
</evidence>
<feature type="transmembrane region" description="Helical" evidence="2">
    <location>
        <begin position="112"/>
        <end position="132"/>
    </location>
</feature>
<keyword evidence="2" id="KW-0472">Membrane</keyword>
<evidence type="ECO:0000313" key="4">
    <source>
        <dbReference type="Proteomes" id="UP000478148"/>
    </source>
</evidence>